<dbReference type="RefSeq" id="WP_245368480.1">
    <property type="nucleotide sequence ID" value="NZ_JAGGLV010000019.1"/>
</dbReference>
<keyword evidence="3" id="KW-1185">Reference proteome</keyword>
<organism evidence="2 3">
    <name type="scientific">Paenibacillus silagei</name>
    <dbReference type="NCBI Taxonomy" id="1670801"/>
    <lineage>
        <taxon>Bacteria</taxon>
        <taxon>Bacillati</taxon>
        <taxon>Bacillota</taxon>
        <taxon>Bacilli</taxon>
        <taxon>Bacillales</taxon>
        <taxon>Paenibacillaceae</taxon>
        <taxon>Paenibacillus</taxon>
    </lineage>
</organism>
<gene>
    <name evidence="2" type="ORF">J2Z70_004864</name>
</gene>
<protein>
    <submittedName>
        <fullName evidence="2">Uncharacterized protein</fullName>
    </submittedName>
</protein>
<keyword evidence="1" id="KW-1133">Transmembrane helix</keyword>
<accession>A0ABS4NYY7</accession>
<feature type="transmembrane region" description="Helical" evidence="1">
    <location>
        <begin position="126"/>
        <end position="144"/>
    </location>
</feature>
<proteinExistence type="predicted"/>
<sequence length="160" mass="17891">MNAAKKTPGAVRVLLVLQGFLGLGAIAGGLALLTDPSGELLGMPASAMVRMPFHSFAVPGLLLLFVFGVLPLLVLYGLWKQPQWAWSYALTPFKERHAAWSFSLYIGFGQIIWIMVQTYMWNMVSLIHVFYMSLGMLIQILTLLPEVQRYFILDGRAERS</sequence>
<feature type="transmembrane region" description="Helical" evidence="1">
    <location>
        <begin position="99"/>
        <end position="120"/>
    </location>
</feature>
<dbReference type="EMBL" id="JAGGLV010000019">
    <property type="protein sequence ID" value="MBP2114681.1"/>
    <property type="molecule type" value="Genomic_DNA"/>
</dbReference>
<comment type="caution">
    <text evidence="2">The sequence shown here is derived from an EMBL/GenBank/DDBJ whole genome shotgun (WGS) entry which is preliminary data.</text>
</comment>
<evidence type="ECO:0000256" key="1">
    <source>
        <dbReference type="SAM" id="Phobius"/>
    </source>
</evidence>
<reference evidence="2 3" key="1">
    <citation type="submission" date="2021-03" db="EMBL/GenBank/DDBJ databases">
        <title>Genomic Encyclopedia of Type Strains, Phase IV (KMG-IV): sequencing the most valuable type-strain genomes for metagenomic binning, comparative biology and taxonomic classification.</title>
        <authorList>
            <person name="Goeker M."/>
        </authorList>
    </citation>
    <scope>NUCLEOTIDE SEQUENCE [LARGE SCALE GENOMIC DNA]</scope>
    <source>
        <strain evidence="2 3">DSM 101953</strain>
    </source>
</reference>
<evidence type="ECO:0000313" key="2">
    <source>
        <dbReference type="EMBL" id="MBP2114681.1"/>
    </source>
</evidence>
<name>A0ABS4NYY7_9BACL</name>
<keyword evidence="1" id="KW-0812">Transmembrane</keyword>
<dbReference type="Proteomes" id="UP000773462">
    <property type="component" value="Unassembled WGS sequence"/>
</dbReference>
<keyword evidence="1" id="KW-0472">Membrane</keyword>
<feature type="transmembrane region" description="Helical" evidence="1">
    <location>
        <begin position="53"/>
        <end position="78"/>
    </location>
</feature>
<evidence type="ECO:0000313" key="3">
    <source>
        <dbReference type="Proteomes" id="UP000773462"/>
    </source>
</evidence>
<feature type="transmembrane region" description="Helical" evidence="1">
    <location>
        <begin position="12"/>
        <end position="33"/>
    </location>
</feature>